<dbReference type="AlphaFoldDB" id="X1U2X6"/>
<proteinExistence type="predicted"/>
<evidence type="ECO:0000313" key="1">
    <source>
        <dbReference type="EMBL" id="GAI86649.1"/>
    </source>
</evidence>
<protein>
    <submittedName>
        <fullName evidence="1">Uncharacterized protein</fullName>
    </submittedName>
</protein>
<accession>X1U2X6</accession>
<comment type="caution">
    <text evidence="1">The sequence shown here is derived from an EMBL/GenBank/DDBJ whole genome shotgun (WGS) entry which is preliminary data.</text>
</comment>
<name>X1U2X6_9ZZZZ</name>
<feature type="non-terminal residue" evidence="1">
    <location>
        <position position="1"/>
    </location>
</feature>
<organism evidence="1">
    <name type="scientific">marine sediment metagenome</name>
    <dbReference type="NCBI Taxonomy" id="412755"/>
    <lineage>
        <taxon>unclassified sequences</taxon>
        <taxon>metagenomes</taxon>
        <taxon>ecological metagenomes</taxon>
    </lineage>
</organism>
<sequence length="109" mass="12359">PEFVKLRANGLYTKEEVLGNFVKVQSEKPMNMLKIETLKNDLKRLGASSIEFDIPVKTKTTKRIDVDVGMSCQEMLEKYVESGVVDIKGLDKEKLIKVGREILEEADND</sequence>
<reference evidence="1" key="1">
    <citation type="journal article" date="2014" name="Front. Microbiol.">
        <title>High frequency of phylogenetically diverse reductive dehalogenase-homologous genes in deep subseafloor sedimentary metagenomes.</title>
        <authorList>
            <person name="Kawai M."/>
            <person name="Futagami T."/>
            <person name="Toyoda A."/>
            <person name="Takaki Y."/>
            <person name="Nishi S."/>
            <person name="Hori S."/>
            <person name="Arai W."/>
            <person name="Tsubouchi T."/>
            <person name="Morono Y."/>
            <person name="Uchiyama I."/>
            <person name="Ito T."/>
            <person name="Fujiyama A."/>
            <person name="Inagaki F."/>
            <person name="Takami H."/>
        </authorList>
    </citation>
    <scope>NUCLEOTIDE SEQUENCE</scope>
    <source>
        <strain evidence="1">Expedition CK06-06</strain>
    </source>
</reference>
<dbReference type="EMBL" id="BARW01006148">
    <property type="protein sequence ID" value="GAI86649.1"/>
    <property type="molecule type" value="Genomic_DNA"/>
</dbReference>
<gene>
    <name evidence="1" type="ORF">S12H4_12887</name>
</gene>